<sequence length="251" mass="29004">MNKKLPKVLLFQEDEKALNYKYKYPDYVLGKDIEVKSFEYDVDELKEAGIKFIGGEPKDNAVYFLHPYKENTYVSETQPENYFLEEKLELYKRVASLLGAKKIETKVGAEESQKIEVDAQGNVTFAPVAKLEGGVKIEKNQNNKISLEIEDSFELQPNFNLHKNIEELRSLIEKFNLHHEIGIISLIDSRDSTNSGTLLKKRKIKSEITSEYNHLLEISAKLNVKAFEISATFKRKVEKMNKLTLEITFEF</sequence>
<dbReference type="RefSeq" id="WP_282431011.1">
    <property type="nucleotide sequence ID" value="NZ_JBJGWC010000014.1"/>
</dbReference>
<proteinExistence type="predicted"/>
<name>A0ABW8Q7U6_9FLAO</name>
<dbReference type="EMBL" id="JBJGWJ010000001">
    <property type="protein sequence ID" value="MFK8292205.1"/>
    <property type="molecule type" value="Genomic_DNA"/>
</dbReference>
<evidence type="ECO:0000313" key="2">
    <source>
        <dbReference type="Proteomes" id="UP001622370"/>
    </source>
</evidence>
<evidence type="ECO:0000313" key="1">
    <source>
        <dbReference type="EMBL" id="MFK8292205.1"/>
    </source>
</evidence>
<gene>
    <name evidence="1" type="ORF">ACI76L_00240</name>
</gene>
<reference evidence="1 2" key="1">
    <citation type="journal article" date="2016" name="Sci. Rep.">
        <title>Whole genome sequencing identifies a novel species of the genus Capnocytophaga isolated from dog and cat bite wounds in humans.</title>
        <authorList>
            <person name="Zangenah S."/>
            <person name="Abbasi N."/>
            <person name="Andersson A.F."/>
            <person name="Bergman P."/>
        </authorList>
    </citation>
    <scope>NUCLEOTIDE SEQUENCE [LARGE SCALE GENOMIC DNA]</scope>
    <source>
        <strain evidence="1 2">W5</strain>
    </source>
</reference>
<accession>A0ABW8Q7U6</accession>
<comment type="caution">
    <text evidence="1">The sequence shown here is derived from an EMBL/GenBank/DDBJ whole genome shotgun (WGS) entry which is preliminary data.</text>
</comment>
<protein>
    <submittedName>
        <fullName evidence="1">Uncharacterized protein</fullName>
    </submittedName>
</protein>
<organism evidence="1 2">
    <name type="scientific">Capnocytophaga stomatis</name>
    <dbReference type="NCBI Taxonomy" id="1848904"/>
    <lineage>
        <taxon>Bacteria</taxon>
        <taxon>Pseudomonadati</taxon>
        <taxon>Bacteroidota</taxon>
        <taxon>Flavobacteriia</taxon>
        <taxon>Flavobacteriales</taxon>
        <taxon>Flavobacteriaceae</taxon>
        <taxon>Capnocytophaga</taxon>
    </lineage>
</organism>
<keyword evidence="2" id="KW-1185">Reference proteome</keyword>
<dbReference type="Proteomes" id="UP001622370">
    <property type="component" value="Unassembled WGS sequence"/>
</dbReference>